<feature type="transmembrane region" description="Helical" evidence="1">
    <location>
        <begin position="275"/>
        <end position="299"/>
    </location>
</feature>
<feature type="transmembrane region" description="Helical" evidence="1">
    <location>
        <begin position="111"/>
        <end position="133"/>
    </location>
</feature>
<keyword evidence="1" id="KW-0812">Transmembrane</keyword>
<reference evidence="2 3" key="1">
    <citation type="submission" date="2016-10" db="EMBL/GenBank/DDBJ databases">
        <authorList>
            <person name="Cai Z."/>
        </authorList>
    </citation>
    <scope>NUCLEOTIDE SEQUENCE [LARGE SCALE GENOMIC DNA]</scope>
</reference>
<dbReference type="AlphaFoldDB" id="A0A383VN36"/>
<dbReference type="InterPro" id="IPR010539">
    <property type="entry name" value="BaxI_1-like"/>
</dbReference>
<feature type="transmembrane region" description="Helical" evidence="1">
    <location>
        <begin position="145"/>
        <end position="163"/>
    </location>
</feature>
<dbReference type="Pfam" id="PF12811">
    <property type="entry name" value="BaxI_1"/>
    <property type="match status" value="1"/>
</dbReference>
<keyword evidence="1" id="KW-0472">Membrane</keyword>
<keyword evidence="1" id="KW-1133">Transmembrane helix</keyword>
<dbReference type="Proteomes" id="UP000256970">
    <property type="component" value="Unassembled WGS sequence"/>
</dbReference>
<organism evidence="2 3">
    <name type="scientific">Tetradesmus obliquus</name>
    <name type="common">Green alga</name>
    <name type="synonym">Acutodesmus obliquus</name>
    <dbReference type="NCBI Taxonomy" id="3088"/>
    <lineage>
        <taxon>Eukaryota</taxon>
        <taxon>Viridiplantae</taxon>
        <taxon>Chlorophyta</taxon>
        <taxon>core chlorophytes</taxon>
        <taxon>Chlorophyceae</taxon>
        <taxon>CS clade</taxon>
        <taxon>Sphaeropleales</taxon>
        <taxon>Scenedesmaceae</taxon>
        <taxon>Tetradesmus</taxon>
    </lineage>
</organism>
<protein>
    <submittedName>
        <fullName evidence="2">Uncharacterized protein</fullName>
    </submittedName>
</protein>
<sequence>MLAARQTYTGAAAPCLKHTVYRCYSVLPCRRSSNSRCSSGRRSLQVSAVFSSSTSNPAFTFGKVDSALAESRRGGQPMTMDGTVNKAGLLLGCSILTAAYTWMQIFSGNGAAAVAALNVAKISGMVGMAAAVTSMFKPQWSQYTAPVYALCKGVALAGMSAVLEMMYPGIAMNAVLLTFSTAASLFVALKTRIITITDRFADTVRAVTGGYFVAIMLVFLGSLVGLRLPGLFSGGPLSICVHMVAAGLAAANLLLDFDMIERMSYQRLPKWMEWYGAQSLMLTLVWMYTEVLQLLWMFAGGRRDD</sequence>
<keyword evidence="3" id="KW-1185">Reference proteome</keyword>
<dbReference type="PANTHER" id="PTHR41282">
    <property type="entry name" value="CONSERVED TRANSMEMBRANE PROTEIN-RELATED"/>
    <property type="match status" value="1"/>
</dbReference>
<gene>
    <name evidence="2" type="ORF">BQ4739_LOCUS6601</name>
</gene>
<name>A0A383VN36_TETOB</name>
<dbReference type="EMBL" id="FNXT01000689">
    <property type="protein sequence ID" value="SZX66162.1"/>
    <property type="molecule type" value="Genomic_DNA"/>
</dbReference>
<evidence type="ECO:0000256" key="1">
    <source>
        <dbReference type="SAM" id="Phobius"/>
    </source>
</evidence>
<feature type="transmembrane region" description="Helical" evidence="1">
    <location>
        <begin position="234"/>
        <end position="255"/>
    </location>
</feature>
<dbReference type="PANTHER" id="PTHR41282:SF1">
    <property type="entry name" value="CONSERVED TRANSMEMBRANE PROTEIN-RELATED"/>
    <property type="match status" value="1"/>
</dbReference>
<accession>A0A383VN36</accession>
<evidence type="ECO:0000313" key="2">
    <source>
        <dbReference type="EMBL" id="SZX66162.1"/>
    </source>
</evidence>
<feature type="transmembrane region" description="Helical" evidence="1">
    <location>
        <begin position="87"/>
        <end position="105"/>
    </location>
</feature>
<feature type="transmembrane region" description="Helical" evidence="1">
    <location>
        <begin position="169"/>
        <end position="189"/>
    </location>
</feature>
<evidence type="ECO:0000313" key="3">
    <source>
        <dbReference type="Proteomes" id="UP000256970"/>
    </source>
</evidence>
<feature type="transmembrane region" description="Helical" evidence="1">
    <location>
        <begin position="210"/>
        <end position="228"/>
    </location>
</feature>
<proteinExistence type="predicted"/>